<dbReference type="Pfam" id="PF00497">
    <property type="entry name" value="SBP_bac_3"/>
    <property type="match status" value="1"/>
</dbReference>
<gene>
    <name evidence="6" type="ORF">CEG14_25500</name>
</gene>
<proteinExistence type="inferred from homology"/>
<dbReference type="EMBL" id="NEVL01000007">
    <property type="protein sequence ID" value="OZI28266.1"/>
    <property type="molecule type" value="Genomic_DNA"/>
</dbReference>
<dbReference type="PANTHER" id="PTHR30085">
    <property type="entry name" value="AMINO ACID ABC TRANSPORTER PERMEASE"/>
    <property type="match status" value="1"/>
</dbReference>
<dbReference type="Proteomes" id="UP000217005">
    <property type="component" value="Unassembled WGS sequence"/>
</dbReference>
<feature type="signal peptide" evidence="4">
    <location>
        <begin position="1"/>
        <end position="31"/>
    </location>
</feature>
<keyword evidence="3 4" id="KW-0732">Signal</keyword>
<dbReference type="InterPro" id="IPR051455">
    <property type="entry name" value="Bact_solute-bind_prot3"/>
</dbReference>
<dbReference type="PANTHER" id="PTHR30085:SF6">
    <property type="entry name" value="ABC TRANSPORTER GLUTAMINE-BINDING PROTEIN GLNH"/>
    <property type="match status" value="1"/>
</dbReference>
<keyword evidence="2" id="KW-0813">Transport</keyword>
<dbReference type="CDD" id="cd13689">
    <property type="entry name" value="PBP2_BsGlnH"/>
    <property type="match status" value="1"/>
</dbReference>
<evidence type="ECO:0000256" key="1">
    <source>
        <dbReference type="ARBA" id="ARBA00010333"/>
    </source>
</evidence>
<dbReference type="AlphaFoldDB" id="A0A261RT71"/>
<evidence type="ECO:0000259" key="5">
    <source>
        <dbReference type="SMART" id="SM00062"/>
    </source>
</evidence>
<name>A0A261RT71_9BORD</name>
<dbReference type="Gene3D" id="3.40.190.10">
    <property type="entry name" value="Periplasmic binding protein-like II"/>
    <property type="match status" value="2"/>
</dbReference>
<reference evidence="6 7" key="1">
    <citation type="submission" date="2017-05" db="EMBL/GenBank/DDBJ databases">
        <title>Complete and WGS of Bordetella genogroups.</title>
        <authorList>
            <person name="Spilker T."/>
            <person name="LiPuma J."/>
        </authorList>
    </citation>
    <scope>NUCLEOTIDE SEQUENCE [LARGE SCALE GENOMIC DNA]</scope>
    <source>
        <strain evidence="6 7">AU17610</strain>
    </source>
</reference>
<protein>
    <submittedName>
        <fullName evidence="6">ABC transporter substrate-binding protein</fullName>
    </submittedName>
</protein>
<accession>A0A261RT71</accession>
<feature type="domain" description="Solute-binding protein family 3/N-terminal" evidence="5">
    <location>
        <begin position="42"/>
        <end position="265"/>
    </location>
</feature>
<dbReference type="GO" id="GO:0030288">
    <property type="term" value="C:outer membrane-bounded periplasmic space"/>
    <property type="evidence" value="ECO:0007669"/>
    <property type="project" value="TreeGrafter"/>
</dbReference>
<dbReference type="GO" id="GO:0005576">
    <property type="term" value="C:extracellular region"/>
    <property type="evidence" value="ECO:0007669"/>
    <property type="project" value="TreeGrafter"/>
</dbReference>
<dbReference type="OrthoDB" id="7241844at2"/>
<evidence type="ECO:0000256" key="3">
    <source>
        <dbReference type="ARBA" id="ARBA00022729"/>
    </source>
</evidence>
<dbReference type="SMART" id="SM00062">
    <property type="entry name" value="PBPb"/>
    <property type="match status" value="1"/>
</dbReference>
<dbReference type="GO" id="GO:0006865">
    <property type="term" value="P:amino acid transport"/>
    <property type="evidence" value="ECO:0007669"/>
    <property type="project" value="TreeGrafter"/>
</dbReference>
<sequence>MNTRVLQSVCIKGLSAGALAGALALASSAHADVLDDVKKRGKLVCGTQNASVPYAFQDPATRSFVGYDVDMCKALAQGLGVTLEHKPLSTEARIPELKMGRVDVVAGAMAYLPERAQQVDFSLQYLQGSIKVLVKKDAGITSLAGLAGKKVCASKGSSSAAVAARVLDKSQVLTFQDVASCYLGLQNDKVEGFTAGELVLKRFEVESQEKGAPTVLIGEPTYTERIGLVVNKGNPAMLAAINKVITDMDASGALSANFDKWLGAGSIYKLKREFKVEPVAAP</sequence>
<evidence type="ECO:0000313" key="6">
    <source>
        <dbReference type="EMBL" id="OZI28266.1"/>
    </source>
</evidence>
<evidence type="ECO:0000256" key="2">
    <source>
        <dbReference type="ARBA" id="ARBA00022448"/>
    </source>
</evidence>
<evidence type="ECO:0000313" key="7">
    <source>
        <dbReference type="Proteomes" id="UP000217005"/>
    </source>
</evidence>
<feature type="chain" id="PRO_5012130496" evidence="4">
    <location>
        <begin position="32"/>
        <end position="282"/>
    </location>
</feature>
<comment type="similarity">
    <text evidence="1">Belongs to the bacterial solute-binding protein 3 family.</text>
</comment>
<organism evidence="6 7">
    <name type="scientific">Bordetella genomosp. 1</name>
    <dbReference type="NCBI Taxonomy" id="1395607"/>
    <lineage>
        <taxon>Bacteria</taxon>
        <taxon>Pseudomonadati</taxon>
        <taxon>Pseudomonadota</taxon>
        <taxon>Betaproteobacteria</taxon>
        <taxon>Burkholderiales</taxon>
        <taxon>Alcaligenaceae</taxon>
        <taxon>Bordetella</taxon>
    </lineage>
</organism>
<comment type="caution">
    <text evidence="6">The sequence shown here is derived from an EMBL/GenBank/DDBJ whole genome shotgun (WGS) entry which is preliminary data.</text>
</comment>
<dbReference type="InterPro" id="IPR001638">
    <property type="entry name" value="Solute-binding_3/MltF_N"/>
</dbReference>
<dbReference type="SUPFAM" id="SSF53850">
    <property type="entry name" value="Periplasmic binding protein-like II"/>
    <property type="match status" value="1"/>
</dbReference>
<evidence type="ECO:0000256" key="4">
    <source>
        <dbReference type="SAM" id="SignalP"/>
    </source>
</evidence>